<evidence type="ECO:0000256" key="1">
    <source>
        <dbReference type="SAM" id="MobiDB-lite"/>
    </source>
</evidence>
<comment type="caution">
    <text evidence="2">The sequence shown here is derived from an EMBL/GenBank/DDBJ whole genome shotgun (WGS) entry which is preliminary data.</text>
</comment>
<evidence type="ECO:0000313" key="2">
    <source>
        <dbReference type="EMBL" id="MPC12249.1"/>
    </source>
</evidence>
<evidence type="ECO:0000313" key="3">
    <source>
        <dbReference type="Proteomes" id="UP000324222"/>
    </source>
</evidence>
<dbReference type="EMBL" id="VSRR010000206">
    <property type="protein sequence ID" value="MPC12249.1"/>
    <property type="molecule type" value="Genomic_DNA"/>
</dbReference>
<sequence>MRVESPGVARGQVEAGHGCPPSVPHAPQGVAAAQETHLSGVWHSIPPSLPPSYPPVSLSMVFRPCLSAGMLRKGREPSSNLS</sequence>
<gene>
    <name evidence="2" type="ORF">E2C01_004931</name>
</gene>
<protein>
    <submittedName>
        <fullName evidence="2">Uncharacterized protein</fullName>
    </submittedName>
</protein>
<proteinExistence type="predicted"/>
<feature type="region of interest" description="Disordered" evidence="1">
    <location>
        <begin position="1"/>
        <end position="27"/>
    </location>
</feature>
<accession>A0A5B7CRU0</accession>
<reference evidence="2 3" key="1">
    <citation type="submission" date="2019-05" db="EMBL/GenBank/DDBJ databases">
        <title>Another draft genome of Portunus trituberculatus and its Hox gene families provides insights of decapod evolution.</title>
        <authorList>
            <person name="Jeong J.-H."/>
            <person name="Song I."/>
            <person name="Kim S."/>
            <person name="Choi T."/>
            <person name="Kim D."/>
            <person name="Ryu S."/>
            <person name="Kim W."/>
        </authorList>
    </citation>
    <scope>NUCLEOTIDE SEQUENCE [LARGE SCALE GENOMIC DNA]</scope>
    <source>
        <tissue evidence="2">Muscle</tissue>
    </source>
</reference>
<dbReference type="Proteomes" id="UP000324222">
    <property type="component" value="Unassembled WGS sequence"/>
</dbReference>
<keyword evidence="3" id="KW-1185">Reference proteome</keyword>
<dbReference type="AlphaFoldDB" id="A0A5B7CRU0"/>
<organism evidence="2 3">
    <name type="scientific">Portunus trituberculatus</name>
    <name type="common">Swimming crab</name>
    <name type="synonym">Neptunus trituberculatus</name>
    <dbReference type="NCBI Taxonomy" id="210409"/>
    <lineage>
        <taxon>Eukaryota</taxon>
        <taxon>Metazoa</taxon>
        <taxon>Ecdysozoa</taxon>
        <taxon>Arthropoda</taxon>
        <taxon>Crustacea</taxon>
        <taxon>Multicrustacea</taxon>
        <taxon>Malacostraca</taxon>
        <taxon>Eumalacostraca</taxon>
        <taxon>Eucarida</taxon>
        <taxon>Decapoda</taxon>
        <taxon>Pleocyemata</taxon>
        <taxon>Brachyura</taxon>
        <taxon>Eubrachyura</taxon>
        <taxon>Portunoidea</taxon>
        <taxon>Portunidae</taxon>
        <taxon>Portuninae</taxon>
        <taxon>Portunus</taxon>
    </lineage>
</organism>
<name>A0A5B7CRU0_PORTR</name>